<dbReference type="Gene3D" id="1.10.287.3610">
    <property type="match status" value="1"/>
</dbReference>
<evidence type="ECO:0000256" key="14">
    <source>
        <dbReference type="ARBA" id="ARBA00023264"/>
    </source>
</evidence>
<dbReference type="InterPro" id="IPR033717">
    <property type="entry name" value="UDPK"/>
</dbReference>
<evidence type="ECO:0000256" key="5">
    <source>
        <dbReference type="ARBA" id="ARBA00022679"/>
    </source>
</evidence>
<dbReference type="Proteomes" id="UP000326903">
    <property type="component" value="Unassembled WGS sequence"/>
</dbReference>
<evidence type="ECO:0000256" key="2">
    <source>
        <dbReference type="ARBA" id="ARBA00005967"/>
    </source>
</evidence>
<reference evidence="20 21" key="1">
    <citation type="submission" date="2019-09" db="EMBL/GenBank/DDBJ databases">
        <title>Draft genome sequence of Ginsengibacter sp. BR5-29.</title>
        <authorList>
            <person name="Im W.-T."/>
        </authorList>
    </citation>
    <scope>NUCLEOTIDE SEQUENCE [LARGE SCALE GENOMIC DNA]</scope>
    <source>
        <strain evidence="20 21">BR5-29</strain>
    </source>
</reference>
<evidence type="ECO:0000256" key="12">
    <source>
        <dbReference type="ARBA" id="ARBA00023136"/>
    </source>
</evidence>
<comment type="similarity">
    <text evidence="2">Belongs to the bacterial diacylglycerol kinase family.</text>
</comment>
<organism evidence="20 21">
    <name type="scientific">Ginsengibacter hankyongi</name>
    <dbReference type="NCBI Taxonomy" id="2607284"/>
    <lineage>
        <taxon>Bacteria</taxon>
        <taxon>Pseudomonadati</taxon>
        <taxon>Bacteroidota</taxon>
        <taxon>Chitinophagia</taxon>
        <taxon>Chitinophagales</taxon>
        <taxon>Chitinophagaceae</taxon>
        <taxon>Ginsengibacter</taxon>
    </lineage>
</organism>
<dbReference type="AlphaFoldDB" id="A0A5J5IKT8"/>
<dbReference type="GO" id="GO:0046872">
    <property type="term" value="F:metal ion binding"/>
    <property type="evidence" value="ECO:0007669"/>
    <property type="project" value="UniProtKB-KW"/>
</dbReference>
<keyword evidence="3" id="KW-1003">Cell membrane</keyword>
<feature type="transmembrane region" description="Helical" evidence="19">
    <location>
        <begin position="24"/>
        <end position="43"/>
    </location>
</feature>
<keyword evidence="14" id="KW-1208">Phospholipid metabolism</keyword>
<evidence type="ECO:0000256" key="1">
    <source>
        <dbReference type="ARBA" id="ARBA00004651"/>
    </source>
</evidence>
<keyword evidence="4" id="KW-0444">Lipid biosynthesis</keyword>
<dbReference type="RefSeq" id="WP_150413855.1">
    <property type="nucleotide sequence ID" value="NZ_VYQF01000001.1"/>
</dbReference>
<gene>
    <name evidence="20" type="ORF">FW778_06865</name>
</gene>
<evidence type="ECO:0000256" key="16">
    <source>
        <dbReference type="PIRSR" id="PIRSR600829-2"/>
    </source>
</evidence>
<feature type="binding site" evidence="17">
    <location>
        <position position="2"/>
    </location>
    <ligand>
        <name>ATP</name>
        <dbReference type="ChEBI" id="CHEBI:30616"/>
    </ligand>
</feature>
<evidence type="ECO:0000313" key="20">
    <source>
        <dbReference type="EMBL" id="KAA9041735.1"/>
    </source>
</evidence>
<accession>A0A5J5IKT8</accession>
<comment type="subcellular location">
    <subcellularLocation>
        <location evidence="1">Cell membrane</location>
        <topology evidence="1">Multi-pass membrane protein</topology>
    </subcellularLocation>
</comment>
<feature type="transmembrane region" description="Helical" evidence="19">
    <location>
        <begin position="89"/>
        <end position="110"/>
    </location>
</feature>
<feature type="binding site" evidence="16">
    <location>
        <position position="2"/>
    </location>
    <ligand>
        <name>substrate</name>
    </ligand>
</feature>
<keyword evidence="5" id="KW-0808">Transferase</keyword>
<feature type="binding site" evidence="17">
    <location>
        <position position="9"/>
    </location>
    <ligand>
        <name>ATP</name>
        <dbReference type="ChEBI" id="CHEBI:30616"/>
    </ligand>
</feature>
<feature type="binding site" evidence="18">
    <location>
        <position position="69"/>
    </location>
    <ligand>
        <name>a divalent metal cation</name>
        <dbReference type="ChEBI" id="CHEBI:60240"/>
    </ligand>
</feature>
<keyword evidence="21" id="KW-1185">Reference proteome</keyword>
<evidence type="ECO:0000256" key="13">
    <source>
        <dbReference type="ARBA" id="ARBA00023209"/>
    </source>
</evidence>
<evidence type="ECO:0000256" key="8">
    <source>
        <dbReference type="ARBA" id="ARBA00022777"/>
    </source>
</evidence>
<feature type="transmembrane region" description="Helical" evidence="19">
    <location>
        <begin position="49"/>
        <end position="68"/>
    </location>
</feature>
<evidence type="ECO:0000256" key="19">
    <source>
        <dbReference type="SAM" id="Phobius"/>
    </source>
</evidence>
<evidence type="ECO:0000256" key="11">
    <source>
        <dbReference type="ARBA" id="ARBA00023098"/>
    </source>
</evidence>
<dbReference type="PANTHER" id="PTHR34299:SF1">
    <property type="entry name" value="DIACYLGLYCEROL KINASE"/>
    <property type="match status" value="1"/>
</dbReference>
<dbReference type="GO" id="GO:0008654">
    <property type="term" value="P:phospholipid biosynthetic process"/>
    <property type="evidence" value="ECO:0007669"/>
    <property type="project" value="UniProtKB-KW"/>
</dbReference>
<keyword evidence="8 20" id="KW-0418">Kinase</keyword>
<evidence type="ECO:0000256" key="10">
    <source>
        <dbReference type="ARBA" id="ARBA00022989"/>
    </source>
</evidence>
<keyword evidence="10 19" id="KW-1133">Transmembrane helix</keyword>
<proteinExistence type="inferred from homology"/>
<dbReference type="GO" id="GO:0016301">
    <property type="term" value="F:kinase activity"/>
    <property type="evidence" value="ECO:0007669"/>
    <property type="project" value="UniProtKB-KW"/>
</dbReference>
<keyword evidence="9 17" id="KW-0067">ATP-binding</keyword>
<evidence type="ECO:0000313" key="21">
    <source>
        <dbReference type="Proteomes" id="UP000326903"/>
    </source>
</evidence>
<keyword evidence="12 19" id="KW-0472">Membrane</keyword>
<dbReference type="EMBL" id="VYQF01000001">
    <property type="protein sequence ID" value="KAA9041735.1"/>
    <property type="molecule type" value="Genomic_DNA"/>
</dbReference>
<evidence type="ECO:0000256" key="6">
    <source>
        <dbReference type="ARBA" id="ARBA00022692"/>
    </source>
</evidence>
<dbReference type="CDD" id="cd14265">
    <property type="entry name" value="UDPK_IM_like"/>
    <property type="match status" value="1"/>
</dbReference>
<evidence type="ECO:0000256" key="18">
    <source>
        <dbReference type="PIRSR" id="PIRSR600829-4"/>
    </source>
</evidence>
<dbReference type="PANTHER" id="PTHR34299">
    <property type="entry name" value="DIACYLGLYCEROL KINASE"/>
    <property type="match status" value="1"/>
</dbReference>
<keyword evidence="18" id="KW-0479">Metal-binding</keyword>
<dbReference type="GO" id="GO:0005524">
    <property type="term" value="F:ATP binding"/>
    <property type="evidence" value="ECO:0007669"/>
    <property type="project" value="UniProtKB-KW"/>
</dbReference>
<dbReference type="Pfam" id="PF01219">
    <property type="entry name" value="DAGK_prokar"/>
    <property type="match status" value="1"/>
</dbReference>
<evidence type="ECO:0000256" key="15">
    <source>
        <dbReference type="PIRSR" id="PIRSR600829-1"/>
    </source>
</evidence>
<dbReference type="InterPro" id="IPR000829">
    <property type="entry name" value="DAGK"/>
</dbReference>
<dbReference type="GO" id="GO:0005886">
    <property type="term" value="C:plasma membrane"/>
    <property type="evidence" value="ECO:0007669"/>
    <property type="project" value="UniProtKB-SubCell"/>
</dbReference>
<feature type="binding site" evidence="17">
    <location>
        <begin position="87"/>
        <end position="88"/>
    </location>
    <ligand>
        <name>ATP</name>
        <dbReference type="ChEBI" id="CHEBI:30616"/>
    </ligand>
</feature>
<keyword evidence="7 17" id="KW-0547">Nucleotide-binding</keyword>
<evidence type="ECO:0000256" key="17">
    <source>
        <dbReference type="PIRSR" id="PIRSR600829-3"/>
    </source>
</evidence>
<feature type="binding site" evidence="17">
    <location>
        <position position="21"/>
    </location>
    <ligand>
        <name>ATP</name>
        <dbReference type="ChEBI" id="CHEBI:30616"/>
    </ligand>
</feature>
<sequence length="122" mass="13825">MRFIKSLSYAWQGIKYCFRVERNFRIQVMIVLIACVFAIVLKIGTNEWIAILFCWALVLGLEMINTAIEKLSNVVSTSIHPDIKVIKDVAAGAVFLVSIISLAIACIIFLPKIYPFIKNIFE</sequence>
<evidence type="ECO:0000256" key="9">
    <source>
        <dbReference type="ARBA" id="ARBA00022840"/>
    </source>
</evidence>
<name>A0A5J5IKT8_9BACT</name>
<protein>
    <submittedName>
        <fullName evidence="20">Diacylglycerol kinase family protein</fullName>
    </submittedName>
</protein>
<keyword evidence="11" id="KW-0443">Lipid metabolism</keyword>
<dbReference type="InterPro" id="IPR036945">
    <property type="entry name" value="DAGK_sf"/>
</dbReference>
<evidence type="ECO:0000256" key="7">
    <source>
        <dbReference type="ARBA" id="ARBA00022741"/>
    </source>
</evidence>
<keyword evidence="13" id="KW-0594">Phospholipid biosynthesis</keyword>
<comment type="caution">
    <text evidence="20">The sequence shown here is derived from an EMBL/GenBank/DDBJ whole genome shotgun (WGS) entry which is preliminary data.</text>
</comment>
<feature type="active site" description="Proton acceptor" evidence="15">
    <location>
        <position position="62"/>
    </location>
</feature>
<feature type="binding site" evidence="16">
    <location>
        <position position="62"/>
    </location>
    <ligand>
        <name>substrate</name>
    </ligand>
</feature>
<feature type="binding site" evidence="17">
    <location>
        <position position="69"/>
    </location>
    <ligand>
        <name>ATP</name>
        <dbReference type="ChEBI" id="CHEBI:30616"/>
    </ligand>
</feature>
<keyword evidence="6 19" id="KW-0812">Transmembrane</keyword>
<comment type="cofactor">
    <cofactor evidence="18">
        <name>Mg(2+)</name>
        <dbReference type="ChEBI" id="CHEBI:18420"/>
    </cofactor>
    <text evidence="18">Mn(2+), Zn(2+), Cd(2+) and Co(2+) support activity to lesser extents.</text>
</comment>
<feature type="binding site" evidence="18">
    <location>
        <position position="21"/>
    </location>
    <ligand>
        <name>a divalent metal cation</name>
        <dbReference type="ChEBI" id="CHEBI:60240"/>
    </ligand>
</feature>
<evidence type="ECO:0000256" key="4">
    <source>
        <dbReference type="ARBA" id="ARBA00022516"/>
    </source>
</evidence>
<keyword evidence="18" id="KW-0460">Magnesium</keyword>
<evidence type="ECO:0000256" key="3">
    <source>
        <dbReference type="ARBA" id="ARBA00022475"/>
    </source>
</evidence>